<evidence type="ECO:0000313" key="3">
    <source>
        <dbReference type="Proteomes" id="UP000287166"/>
    </source>
</evidence>
<dbReference type="RefSeq" id="XP_027611470.1">
    <property type="nucleotide sequence ID" value="XM_027755669.1"/>
</dbReference>
<sequence>MATNEFAPLDDRESVKDDAGSASNGKIRLSFSALNPAALVRKGDQHQEDTLRILEENIGIMEDSVHSKLHQKYDGLRLTRASMGKYGLMTSLFDRSKVVAYKKDAKGLNTDTVQSSQDARSNAMWKQKESGAVSPDSHGTPHTNEDAHGRIVSNETPIESNTSTSECRKGARPEGPVCSHLVNIQEHTEDDPSDSSCPPSDQHAPLEVYDALQTEDFHEPYNGGYGFRG</sequence>
<evidence type="ECO:0000256" key="1">
    <source>
        <dbReference type="SAM" id="MobiDB-lite"/>
    </source>
</evidence>
<accession>A0A401GEG9</accession>
<dbReference type="AlphaFoldDB" id="A0A401GEG9"/>
<keyword evidence="3" id="KW-1185">Reference proteome</keyword>
<dbReference type="GeneID" id="38777474"/>
<gene>
    <name evidence="2" type="ORF">SCP_0302720</name>
</gene>
<feature type="region of interest" description="Disordered" evidence="1">
    <location>
        <begin position="110"/>
        <end position="206"/>
    </location>
</feature>
<proteinExistence type="predicted"/>
<feature type="compositionally biased region" description="Basic and acidic residues" evidence="1">
    <location>
        <begin position="9"/>
        <end position="19"/>
    </location>
</feature>
<dbReference type="EMBL" id="BFAD01000003">
    <property type="protein sequence ID" value="GBE80557.1"/>
    <property type="molecule type" value="Genomic_DNA"/>
</dbReference>
<name>A0A401GEG9_9APHY</name>
<dbReference type="OrthoDB" id="2770984at2759"/>
<feature type="compositionally biased region" description="Polar residues" evidence="1">
    <location>
        <begin position="153"/>
        <end position="165"/>
    </location>
</feature>
<reference evidence="2 3" key="1">
    <citation type="journal article" date="2018" name="Sci. Rep.">
        <title>Genome sequence of the cauliflower mushroom Sparassis crispa (Hanabiratake) and its association with beneficial usage.</title>
        <authorList>
            <person name="Kiyama R."/>
            <person name="Furutani Y."/>
            <person name="Kawaguchi K."/>
            <person name="Nakanishi T."/>
        </authorList>
    </citation>
    <scope>NUCLEOTIDE SEQUENCE [LARGE SCALE GENOMIC DNA]</scope>
</reference>
<feature type="region of interest" description="Disordered" evidence="1">
    <location>
        <begin position="1"/>
        <end position="23"/>
    </location>
</feature>
<feature type="compositionally biased region" description="Polar residues" evidence="1">
    <location>
        <begin position="110"/>
        <end position="120"/>
    </location>
</feature>
<organism evidence="2 3">
    <name type="scientific">Sparassis crispa</name>
    <dbReference type="NCBI Taxonomy" id="139825"/>
    <lineage>
        <taxon>Eukaryota</taxon>
        <taxon>Fungi</taxon>
        <taxon>Dikarya</taxon>
        <taxon>Basidiomycota</taxon>
        <taxon>Agaricomycotina</taxon>
        <taxon>Agaricomycetes</taxon>
        <taxon>Polyporales</taxon>
        <taxon>Sparassidaceae</taxon>
        <taxon>Sparassis</taxon>
    </lineage>
</organism>
<comment type="caution">
    <text evidence="2">The sequence shown here is derived from an EMBL/GenBank/DDBJ whole genome shotgun (WGS) entry which is preliminary data.</text>
</comment>
<dbReference type="Proteomes" id="UP000287166">
    <property type="component" value="Unassembled WGS sequence"/>
</dbReference>
<evidence type="ECO:0000313" key="2">
    <source>
        <dbReference type="EMBL" id="GBE80557.1"/>
    </source>
</evidence>
<protein>
    <submittedName>
        <fullName evidence="2">Uncharacterized protein</fullName>
    </submittedName>
</protein>
<dbReference type="InParanoid" id="A0A401GEG9"/>